<feature type="region of interest" description="Disordered" evidence="4">
    <location>
        <begin position="203"/>
        <end position="301"/>
    </location>
</feature>
<dbReference type="GeneID" id="63804771"/>
<evidence type="ECO:0000313" key="5">
    <source>
        <dbReference type="EMBL" id="ORX67828.1"/>
    </source>
</evidence>
<evidence type="ECO:0000256" key="3">
    <source>
        <dbReference type="SAM" id="Coils"/>
    </source>
</evidence>
<name>A0A1Y1W2W8_9FUNG</name>
<keyword evidence="3" id="KW-0175">Coiled coil</keyword>
<evidence type="ECO:0000256" key="4">
    <source>
        <dbReference type="SAM" id="MobiDB-lite"/>
    </source>
</evidence>
<dbReference type="EMBL" id="MCFD01000011">
    <property type="protein sequence ID" value="ORX67828.1"/>
    <property type="molecule type" value="Genomic_DNA"/>
</dbReference>
<keyword evidence="6" id="KW-1185">Reference proteome</keyword>
<comment type="caution">
    <text evidence="5">The sequence shown here is derived from an EMBL/GenBank/DDBJ whole genome shotgun (WGS) entry which is preliminary data.</text>
</comment>
<protein>
    <submittedName>
        <fullName evidence="5">Uncharacterized protein</fullName>
    </submittedName>
</protein>
<organism evidence="5 6">
    <name type="scientific">Linderina pennispora</name>
    <dbReference type="NCBI Taxonomy" id="61395"/>
    <lineage>
        <taxon>Eukaryota</taxon>
        <taxon>Fungi</taxon>
        <taxon>Fungi incertae sedis</taxon>
        <taxon>Zoopagomycota</taxon>
        <taxon>Kickxellomycotina</taxon>
        <taxon>Kickxellomycetes</taxon>
        <taxon>Kickxellales</taxon>
        <taxon>Kickxellaceae</taxon>
        <taxon>Linderina</taxon>
    </lineage>
</organism>
<dbReference type="InterPro" id="IPR008501">
    <property type="entry name" value="THOC7/Mft1"/>
</dbReference>
<dbReference type="Proteomes" id="UP000193922">
    <property type="component" value="Unassembled WGS sequence"/>
</dbReference>
<evidence type="ECO:0000256" key="2">
    <source>
        <dbReference type="ARBA" id="ARBA00023242"/>
    </source>
</evidence>
<accession>A0A1Y1W2W8</accession>
<dbReference type="GO" id="GO:0006397">
    <property type="term" value="P:mRNA processing"/>
    <property type="evidence" value="ECO:0007669"/>
    <property type="project" value="InterPro"/>
</dbReference>
<feature type="compositionally biased region" description="Basic and acidic residues" evidence="4">
    <location>
        <begin position="227"/>
        <end position="236"/>
    </location>
</feature>
<feature type="coiled-coil region" evidence="3">
    <location>
        <begin position="137"/>
        <end position="185"/>
    </location>
</feature>
<gene>
    <name evidence="5" type="ORF">DL89DRAFT_269015</name>
</gene>
<dbReference type="GO" id="GO:0000445">
    <property type="term" value="C:THO complex part of transcription export complex"/>
    <property type="evidence" value="ECO:0007669"/>
    <property type="project" value="InterPro"/>
</dbReference>
<dbReference type="OrthoDB" id="205166at2759"/>
<proteinExistence type="predicted"/>
<sequence length="301" mass="34202">MSHVLNTFSGFYCLDQILRDRMVVQERPLKRCLQEFSFLCEQSPKIPAPVAQQIASQVLREIRWFRHTVQCAVQVQRRSEQEISMYEQQGAQLEENIAEGRASVRRLGDELEESRNHKKHKIAYDEIAKEVEKRPTRAQLQQEIDEIKRETDQLKQEEQAHSNVIEAMQAQYANVLNEMHKLEDMAKDALTTQELGIFLGDADADAGKGEEGRPQSQSDMPSPAALDSRDTHRLNDTSDALMDAFADERRKSEGQMGDAPENEEEDEGSIAVDTGAVLEEEGEEGEEGEYEDEEGELSSEM</sequence>
<comment type="subcellular location">
    <subcellularLocation>
        <location evidence="1">Nucleus</location>
    </subcellularLocation>
</comment>
<dbReference type="STRING" id="61395.A0A1Y1W2W8"/>
<dbReference type="Pfam" id="PF05615">
    <property type="entry name" value="THOC7"/>
    <property type="match status" value="1"/>
</dbReference>
<feature type="compositionally biased region" description="Acidic residues" evidence="4">
    <location>
        <begin position="278"/>
        <end position="301"/>
    </location>
</feature>
<evidence type="ECO:0000313" key="6">
    <source>
        <dbReference type="Proteomes" id="UP000193922"/>
    </source>
</evidence>
<dbReference type="AlphaFoldDB" id="A0A1Y1W2W8"/>
<dbReference type="RefSeq" id="XP_040741674.1">
    <property type="nucleotide sequence ID" value="XM_040888123.1"/>
</dbReference>
<keyword evidence="2" id="KW-0539">Nucleus</keyword>
<evidence type="ECO:0000256" key="1">
    <source>
        <dbReference type="ARBA" id="ARBA00004123"/>
    </source>
</evidence>
<reference evidence="5 6" key="1">
    <citation type="submission" date="2016-07" db="EMBL/GenBank/DDBJ databases">
        <title>Pervasive Adenine N6-methylation of Active Genes in Fungi.</title>
        <authorList>
            <consortium name="DOE Joint Genome Institute"/>
            <person name="Mondo S.J."/>
            <person name="Dannebaum R.O."/>
            <person name="Kuo R.C."/>
            <person name="Labutti K."/>
            <person name="Haridas S."/>
            <person name="Kuo A."/>
            <person name="Salamov A."/>
            <person name="Ahrendt S.R."/>
            <person name="Lipzen A."/>
            <person name="Sullivan W."/>
            <person name="Andreopoulos W.B."/>
            <person name="Clum A."/>
            <person name="Lindquist E."/>
            <person name="Daum C."/>
            <person name="Ramamoorthy G.K."/>
            <person name="Gryganskyi A."/>
            <person name="Culley D."/>
            <person name="Magnuson J.K."/>
            <person name="James T.Y."/>
            <person name="O'Malley M.A."/>
            <person name="Stajich J.E."/>
            <person name="Spatafora J.W."/>
            <person name="Visel A."/>
            <person name="Grigoriev I.V."/>
        </authorList>
    </citation>
    <scope>NUCLEOTIDE SEQUENCE [LARGE SCALE GENOMIC DNA]</scope>
    <source>
        <strain evidence="5 6">ATCC 12442</strain>
    </source>
</reference>